<comment type="caution">
    <text evidence="2">The sequence shown here is derived from an EMBL/GenBank/DDBJ whole genome shotgun (WGS) entry which is preliminary data.</text>
</comment>
<evidence type="ECO:0008006" key="4">
    <source>
        <dbReference type="Google" id="ProtNLM"/>
    </source>
</evidence>
<proteinExistence type="predicted"/>
<evidence type="ECO:0000256" key="1">
    <source>
        <dbReference type="SAM" id="SignalP"/>
    </source>
</evidence>
<dbReference type="RefSeq" id="WP_126936951.1">
    <property type="nucleotide sequence ID" value="NZ_CP018470.1"/>
</dbReference>
<keyword evidence="3" id="KW-1185">Reference proteome</keyword>
<name>A0ABS8LCS6_9XANT</name>
<evidence type="ECO:0000313" key="3">
    <source>
        <dbReference type="Proteomes" id="UP001430544"/>
    </source>
</evidence>
<reference evidence="2" key="1">
    <citation type="submission" date="2021-11" db="EMBL/GenBank/DDBJ databases">
        <title>Genome resources and taxonomic validation of 89 Xanthomonas strains.</title>
        <authorList>
            <person name="Tambong J.T."/>
        </authorList>
    </citation>
    <scope>NUCLEOTIDE SEQUENCE</scope>
    <source>
        <strain evidence="2">Bv 5-4A</strain>
    </source>
</reference>
<gene>
    <name evidence="2" type="ORF">LN473_16520</name>
</gene>
<dbReference type="EMBL" id="JAJIUN010000068">
    <property type="protein sequence ID" value="MCC8623552.1"/>
    <property type="molecule type" value="Genomic_DNA"/>
</dbReference>
<protein>
    <recommendedName>
        <fullName evidence="4">Type II secretion system protein GspG C-terminal domain-containing protein</fullName>
    </recommendedName>
</protein>
<dbReference type="PROSITE" id="PS51257">
    <property type="entry name" value="PROKAR_LIPOPROTEIN"/>
    <property type="match status" value="1"/>
</dbReference>
<feature type="signal peptide" evidence="1">
    <location>
        <begin position="1"/>
        <end position="20"/>
    </location>
</feature>
<feature type="chain" id="PRO_5045483190" description="Type II secretion system protein GspG C-terminal domain-containing protein" evidence="1">
    <location>
        <begin position="21"/>
        <end position="83"/>
    </location>
</feature>
<dbReference type="Proteomes" id="UP001430544">
    <property type="component" value="Unassembled WGS sequence"/>
</dbReference>
<accession>A0ABS8LCS6</accession>
<sequence>MIANISRLLIVSFLGLSACATPGQGIKAQKAKKIGDDLVRSLEVYRNEKKAYPRSIDEFDDYAGIAAAAHSVYVKVFFFLGWP</sequence>
<keyword evidence="1" id="KW-0732">Signal</keyword>
<organism evidence="2 3">
    <name type="scientific">Xanthomonas vesicatoria</name>
    <dbReference type="NCBI Taxonomy" id="56460"/>
    <lineage>
        <taxon>Bacteria</taxon>
        <taxon>Pseudomonadati</taxon>
        <taxon>Pseudomonadota</taxon>
        <taxon>Gammaproteobacteria</taxon>
        <taxon>Lysobacterales</taxon>
        <taxon>Lysobacteraceae</taxon>
        <taxon>Xanthomonas</taxon>
    </lineage>
</organism>
<evidence type="ECO:0000313" key="2">
    <source>
        <dbReference type="EMBL" id="MCC8623552.1"/>
    </source>
</evidence>